<dbReference type="GO" id="GO:0016491">
    <property type="term" value="F:oxidoreductase activity"/>
    <property type="evidence" value="ECO:0007669"/>
    <property type="project" value="UniProtKB-KW"/>
</dbReference>
<sequence>MAEILVLGAGMVGVSTALALQARGHAVSLVDRGAPGRETSFGNAGIIQAEAAEPYGLPRDLSTLWSFATGRSNDVTWSLRGVTQMAPALWSYFLNSAPRRHAGISRTYAQLTARATQDHAPLIEAAGAGNMVSREGMVQLYRNRAAFEADAADAERLQRDYGVRHRVLAGADYRREDPALRADPAGVIHWPDSWSCNAPGCLVHAYAKLFASRGGRLLEGDASSLVQSGGGWRVTTVAERAEAEHAVVALGPWSPALLRRFGYRIPMIYKRGYHGHYTTVRPPLRPIVDMDNGVVAGQMQAGLRIATGAALVSRTAPADLRQLDRGRAALSDMLEIGDRIAEPQWTGTRPCLPGMLPLAGAAPRHKGLWFHFGHGHQGFTLGPTTANLLAAALEGEESDLSRALAPGRGL</sequence>
<dbReference type="Pfam" id="PF01266">
    <property type="entry name" value="DAO"/>
    <property type="match status" value="1"/>
</dbReference>
<dbReference type="GO" id="GO:0005737">
    <property type="term" value="C:cytoplasm"/>
    <property type="evidence" value="ECO:0007669"/>
    <property type="project" value="TreeGrafter"/>
</dbReference>
<organism evidence="3 4">
    <name type="scientific">Alloyangia pacifica</name>
    <dbReference type="NCBI Taxonomy" id="311180"/>
    <lineage>
        <taxon>Bacteria</taxon>
        <taxon>Pseudomonadati</taxon>
        <taxon>Pseudomonadota</taxon>
        <taxon>Alphaproteobacteria</taxon>
        <taxon>Rhodobacterales</taxon>
        <taxon>Roseobacteraceae</taxon>
        <taxon>Alloyangia</taxon>
    </lineage>
</organism>
<gene>
    <name evidence="3" type="ORF">CEW88_17105</name>
</gene>
<dbReference type="EMBL" id="CP022190">
    <property type="protein sequence ID" value="AWI85448.1"/>
    <property type="molecule type" value="Genomic_DNA"/>
</dbReference>
<evidence type="ECO:0000313" key="3">
    <source>
        <dbReference type="EMBL" id="AWI85448.1"/>
    </source>
</evidence>
<dbReference type="RefSeq" id="WP_108969180.1">
    <property type="nucleotide sequence ID" value="NZ_CP022190.1"/>
</dbReference>
<protein>
    <submittedName>
        <fullName evidence="3">Amino acid dehydrogenase</fullName>
    </submittedName>
</protein>
<evidence type="ECO:0000313" key="4">
    <source>
        <dbReference type="Proteomes" id="UP000244915"/>
    </source>
</evidence>
<name>A0A2U8HI75_9RHOB</name>
<dbReference type="InterPro" id="IPR006076">
    <property type="entry name" value="FAD-dep_OxRdtase"/>
</dbReference>
<dbReference type="OrthoDB" id="9805337at2"/>
<dbReference type="PANTHER" id="PTHR13847:SF289">
    <property type="entry name" value="GLYCINE OXIDASE"/>
    <property type="match status" value="1"/>
</dbReference>
<dbReference type="AlphaFoldDB" id="A0A2U8HI75"/>
<feature type="domain" description="FAD dependent oxidoreductase" evidence="2">
    <location>
        <begin position="4"/>
        <end position="391"/>
    </location>
</feature>
<dbReference type="KEGG" id="ypac:CEW88_17105"/>
<reference evidence="3 4" key="1">
    <citation type="submission" date="2017-06" db="EMBL/GenBank/DDBJ databases">
        <title>Yangia sp. YSBP01 complete genome sequence.</title>
        <authorList>
            <person name="Woo J.-H."/>
            <person name="Kim H.-S."/>
        </authorList>
    </citation>
    <scope>NUCLEOTIDE SEQUENCE [LARGE SCALE GENOMIC DNA]</scope>
    <source>
        <strain evidence="3 4">YSBP01</strain>
    </source>
</reference>
<keyword evidence="1" id="KW-0560">Oxidoreductase</keyword>
<dbReference type="PANTHER" id="PTHR13847">
    <property type="entry name" value="SARCOSINE DEHYDROGENASE-RELATED"/>
    <property type="match status" value="1"/>
</dbReference>
<dbReference type="Gene3D" id="3.50.50.60">
    <property type="entry name" value="FAD/NAD(P)-binding domain"/>
    <property type="match status" value="2"/>
</dbReference>
<accession>A0A2U8HI75</accession>
<dbReference type="InterPro" id="IPR036188">
    <property type="entry name" value="FAD/NAD-bd_sf"/>
</dbReference>
<evidence type="ECO:0000256" key="1">
    <source>
        <dbReference type="ARBA" id="ARBA00023002"/>
    </source>
</evidence>
<proteinExistence type="predicted"/>
<dbReference type="SUPFAM" id="SSF51905">
    <property type="entry name" value="FAD/NAD(P)-binding domain"/>
    <property type="match status" value="1"/>
</dbReference>
<dbReference type="Proteomes" id="UP000244915">
    <property type="component" value="Chromosome 2"/>
</dbReference>
<dbReference type="Gene3D" id="3.30.9.10">
    <property type="entry name" value="D-Amino Acid Oxidase, subunit A, domain 2"/>
    <property type="match status" value="1"/>
</dbReference>
<evidence type="ECO:0000259" key="2">
    <source>
        <dbReference type="Pfam" id="PF01266"/>
    </source>
</evidence>